<dbReference type="EMBL" id="JYNU01000057">
    <property type="protein sequence ID" value="KMO69333.1"/>
    <property type="molecule type" value="Genomic_DNA"/>
</dbReference>
<gene>
    <name evidence="1" type="ORF">MOBUDSM44075_04759</name>
</gene>
<comment type="caution">
    <text evidence="1">The sequence shown here is derived from an EMBL/GenBank/DDBJ whole genome shotgun (WGS) entry which is preliminary data.</text>
</comment>
<reference evidence="1 2" key="1">
    <citation type="journal article" date="2015" name="Genome Biol. Evol.">
        <title>Characterization of Three Mycobacterium spp. with Potential Use in Bioremediation by Genome Sequencing and Comparative Genomics.</title>
        <authorList>
            <person name="Das S."/>
            <person name="Pettersson B.M."/>
            <person name="Behra P.R."/>
            <person name="Ramesh M."/>
            <person name="Dasgupta S."/>
            <person name="Bhattacharya A."/>
            <person name="Kirsebom L.A."/>
        </authorList>
    </citation>
    <scope>NUCLEOTIDE SEQUENCE [LARGE SCALE GENOMIC DNA]</scope>
    <source>
        <strain evidence="1 2">DSM 44075</strain>
    </source>
</reference>
<evidence type="ECO:0000313" key="2">
    <source>
        <dbReference type="Proteomes" id="UP000036313"/>
    </source>
</evidence>
<dbReference type="PATRIC" id="fig|1807.14.peg.4793"/>
<protein>
    <submittedName>
        <fullName evidence="1">Uncharacterized protein</fullName>
    </submittedName>
</protein>
<name>A0A0J6VIP4_9MYCO</name>
<organism evidence="1 2">
    <name type="scientific">Mycolicibacterium obuense</name>
    <dbReference type="NCBI Taxonomy" id="1807"/>
    <lineage>
        <taxon>Bacteria</taxon>
        <taxon>Bacillati</taxon>
        <taxon>Actinomycetota</taxon>
        <taxon>Actinomycetes</taxon>
        <taxon>Mycobacteriales</taxon>
        <taxon>Mycobacteriaceae</taxon>
        <taxon>Mycolicibacterium</taxon>
    </lineage>
</organism>
<accession>A0A0J6VIP4</accession>
<dbReference type="Proteomes" id="UP000036313">
    <property type="component" value="Unassembled WGS sequence"/>
</dbReference>
<dbReference type="AlphaFoldDB" id="A0A0J6VIP4"/>
<sequence length="33" mass="3411">MSVGDGGLMAARKALLNQWIAPSLSTALLRGVL</sequence>
<evidence type="ECO:0000313" key="1">
    <source>
        <dbReference type="EMBL" id="KMO69333.1"/>
    </source>
</evidence>
<proteinExistence type="predicted"/>